<keyword evidence="3" id="KW-1185">Reference proteome</keyword>
<proteinExistence type="predicted"/>
<comment type="caution">
    <text evidence="2">The sequence shown here is derived from an EMBL/GenBank/DDBJ whole genome shotgun (WGS) entry which is preliminary data.</text>
</comment>
<reference evidence="2" key="1">
    <citation type="submission" date="2019-04" db="EMBL/GenBank/DDBJ databases">
        <title>Sequencing of skin fungus with MAO and IRED activity.</title>
        <authorList>
            <person name="Marsaioli A.J."/>
            <person name="Bonatto J.M.C."/>
            <person name="Reis Junior O."/>
        </authorList>
    </citation>
    <scope>NUCLEOTIDE SEQUENCE</scope>
    <source>
        <strain evidence="2">28M1</strain>
    </source>
</reference>
<dbReference type="Proteomes" id="UP000758155">
    <property type="component" value="Unassembled WGS sequence"/>
</dbReference>
<feature type="region of interest" description="Disordered" evidence="1">
    <location>
        <begin position="164"/>
        <end position="183"/>
    </location>
</feature>
<dbReference type="EMBL" id="SWKV01000002">
    <property type="protein sequence ID" value="KAF3047598.1"/>
    <property type="molecule type" value="Genomic_DNA"/>
</dbReference>
<evidence type="ECO:0000313" key="2">
    <source>
        <dbReference type="EMBL" id="KAF3047598.1"/>
    </source>
</evidence>
<dbReference type="OrthoDB" id="3794732at2759"/>
<accession>A0A9P5C6P4</accession>
<gene>
    <name evidence="2" type="ORF">E8E12_010716</name>
</gene>
<feature type="region of interest" description="Disordered" evidence="1">
    <location>
        <begin position="1"/>
        <end position="96"/>
    </location>
</feature>
<evidence type="ECO:0000313" key="3">
    <source>
        <dbReference type="Proteomes" id="UP000758155"/>
    </source>
</evidence>
<evidence type="ECO:0008006" key="4">
    <source>
        <dbReference type="Google" id="ProtNLM"/>
    </source>
</evidence>
<feature type="compositionally biased region" description="Polar residues" evidence="1">
    <location>
        <begin position="74"/>
        <end position="85"/>
    </location>
</feature>
<sequence>MKDCKGKKDKKKQAMTEPVDLEAGEHIADPDVPTIAKAVYGSRSPSKANSEVPKNEEEASSTRDGAFGLHFTETAASDTTETQTPRACKKGTPAQDPVSATEVYISNCAATKVKARDSKTLRSLVFEMSVTPQPPKINTKNVENGTMQKFRLCPLISAWSIEPSKGPTAAQSARSKASDKEQQQKIANTSQLLSLSPFDHKSFSRFDNIRRQTKRDFGSLIELQTNDGKFSYVHLGVLRQIPRFKKFVDKNPRQLANTARAYTLQWRPDSDFDGVSTTYIHWLYNGNLPTAVIDVSDEHKIGDVLRSLVEEYAIGSRVRDGCYMNAIMDAFITLQVRTRWLALGSVVEIAYKNTAEVSMLRLMLADMHAFILVDETEDFDFDLLENMPKAFVIDVLESVVTLKPNGVNEWYWYLKDTGKTYHV</sequence>
<name>A0A9P5C6P4_9PLEO</name>
<organism evidence="2 3">
    <name type="scientific">Didymella heteroderae</name>
    <dbReference type="NCBI Taxonomy" id="1769908"/>
    <lineage>
        <taxon>Eukaryota</taxon>
        <taxon>Fungi</taxon>
        <taxon>Dikarya</taxon>
        <taxon>Ascomycota</taxon>
        <taxon>Pezizomycotina</taxon>
        <taxon>Dothideomycetes</taxon>
        <taxon>Pleosporomycetidae</taxon>
        <taxon>Pleosporales</taxon>
        <taxon>Pleosporineae</taxon>
        <taxon>Didymellaceae</taxon>
        <taxon>Didymella</taxon>
    </lineage>
</organism>
<evidence type="ECO:0000256" key="1">
    <source>
        <dbReference type="SAM" id="MobiDB-lite"/>
    </source>
</evidence>
<dbReference type="AlphaFoldDB" id="A0A9P5C6P4"/>
<protein>
    <recommendedName>
        <fullName evidence="4">BTB domain-containing protein</fullName>
    </recommendedName>
</protein>